<dbReference type="GO" id="GO:0006310">
    <property type="term" value="P:DNA recombination"/>
    <property type="evidence" value="ECO:0007669"/>
    <property type="project" value="UniProtKB-KW"/>
</dbReference>
<dbReference type="InterPro" id="IPR011010">
    <property type="entry name" value="DNA_brk_join_enz"/>
</dbReference>
<evidence type="ECO:0000256" key="5">
    <source>
        <dbReference type="PROSITE-ProRule" id="PRU01248"/>
    </source>
</evidence>
<keyword evidence="3 5" id="KW-0238">DNA-binding</keyword>
<gene>
    <name evidence="8" type="ORF">E4Z66_11080</name>
</gene>
<accession>A0A4S4NGY2</accession>
<dbReference type="GO" id="GO:0015074">
    <property type="term" value="P:DNA integration"/>
    <property type="evidence" value="ECO:0007669"/>
    <property type="project" value="UniProtKB-KW"/>
</dbReference>
<dbReference type="SUPFAM" id="SSF56349">
    <property type="entry name" value="DNA breaking-rejoining enzymes"/>
    <property type="match status" value="1"/>
</dbReference>
<dbReference type="AlphaFoldDB" id="A0A4S4NGY2"/>
<dbReference type="Gene3D" id="1.10.443.10">
    <property type="entry name" value="Intergrase catalytic core"/>
    <property type="match status" value="1"/>
</dbReference>
<sequence>MSRSYKGITLKHHRVYSAQDLMVAFKVSKNTVSNWVIAGLQRVDQERPHLFRGATVNTFHDARRKRDRTSLRPGEFKCTGCNMAIFPVPGTVVEEPSRNGTKLLSARCSECGGHVYRFASVAKKEPCAGQPDPNTTETCAHEENTSARSRIGISHTNFCGPNERLLYAWQKHAGQFSDKTIDRHLTAIRWLEDFLDGKPFVKLTLEDCYAVRDHLKASLHPGAPNPKSKSTVQHTASHLRDFFEWLLKQPEHRRLPAGLPDALRLPRAAYSASLPKAPKAYPSLEEARNLLKGMPSKTTIQKRDRAIFALAFLGALRADTSISLRLGDVDCTGAKIIQNADTARTKNGKSLQIAWFPIPEDLRAAVIDWVAFMEGAGFTPEDALFPQKNAFNGRRTFPARRNQPIAPMTSCHSVSVAFEVACNGHHTKYTPHSAKHTIAAERDRRRLTSEQRKAWSENMGHENEQITSSHYGKLTHDRRLALLEHLPLEDEEREVLDLANEEKIAFFDQFVETFNSSRKRGS</sequence>
<comment type="caution">
    <text evidence="8">The sequence shown here is derived from an EMBL/GenBank/DDBJ whole genome shotgun (WGS) entry which is preliminary data.</text>
</comment>
<dbReference type="Proteomes" id="UP000306602">
    <property type="component" value="Unassembled WGS sequence"/>
</dbReference>
<dbReference type="RefSeq" id="WP_136463033.1">
    <property type="nucleotide sequence ID" value="NZ_SRKY01000002.1"/>
</dbReference>
<dbReference type="PANTHER" id="PTHR30349">
    <property type="entry name" value="PHAGE INTEGRASE-RELATED"/>
    <property type="match status" value="1"/>
</dbReference>
<dbReference type="PROSITE" id="PS51900">
    <property type="entry name" value="CB"/>
    <property type="match status" value="1"/>
</dbReference>
<dbReference type="EMBL" id="SRKY01000002">
    <property type="protein sequence ID" value="THH37438.1"/>
    <property type="molecule type" value="Genomic_DNA"/>
</dbReference>
<dbReference type="OrthoDB" id="7354488at2"/>
<dbReference type="GO" id="GO:0003677">
    <property type="term" value="F:DNA binding"/>
    <property type="evidence" value="ECO:0007669"/>
    <property type="project" value="UniProtKB-UniRule"/>
</dbReference>
<dbReference type="CDD" id="cd00397">
    <property type="entry name" value="DNA_BRE_C"/>
    <property type="match status" value="1"/>
</dbReference>
<dbReference type="InterPro" id="IPR002104">
    <property type="entry name" value="Integrase_catalytic"/>
</dbReference>
<dbReference type="PANTHER" id="PTHR30349:SF41">
    <property type="entry name" value="INTEGRASE_RECOMBINASE PROTEIN MJ0367-RELATED"/>
    <property type="match status" value="1"/>
</dbReference>
<evidence type="ECO:0000256" key="4">
    <source>
        <dbReference type="ARBA" id="ARBA00023172"/>
    </source>
</evidence>
<name>A0A4S4NGY2_9RHOB</name>
<dbReference type="InterPro" id="IPR044068">
    <property type="entry name" value="CB"/>
</dbReference>
<evidence type="ECO:0000313" key="8">
    <source>
        <dbReference type="EMBL" id="THH37438.1"/>
    </source>
</evidence>
<protein>
    <submittedName>
        <fullName evidence="8">Site-specific integrase</fullName>
    </submittedName>
</protein>
<proteinExistence type="inferred from homology"/>
<evidence type="ECO:0000256" key="1">
    <source>
        <dbReference type="ARBA" id="ARBA00008857"/>
    </source>
</evidence>
<feature type="domain" description="Core-binding (CB)" evidence="7">
    <location>
        <begin position="160"/>
        <end position="247"/>
    </location>
</feature>
<keyword evidence="4" id="KW-0233">DNA recombination</keyword>
<organism evidence="8 9">
    <name type="scientific">Aliishimia ponticola</name>
    <dbReference type="NCBI Taxonomy" id="2499833"/>
    <lineage>
        <taxon>Bacteria</taxon>
        <taxon>Pseudomonadati</taxon>
        <taxon>Pseudomonadota</taxon>
        <taxon>Alphaproteobacteria</taxon>
        <taxon>Rhodobacterales</taxon>
        <taxon>Paracoccaceae</taxon>
        <taxon>Aliishimia</taxon>
    </lineage>
</organism>
<evidence type="ECO:0000259" key="6">
    <source>
        <dbReference type="PROSITE" id="PS51898"/>
    </source>
</evidence>
<comment type="similarity">
    <text evidence="1">Belongs to the 'phage' integrase family.</text>
</comment>
<keyword evidence="2" id="KW-0229">DNA integration</keyword>
<dbReference type="PROSITE" id="PS51898">
    <property type="entry name" value="TYR_RECOMBINASE"/>
    <property type="match status" value="1"/>
</dbReference>
<dbReference type="InterPro" id="IPR013762">
    <property type="entry name" value="Integrase-like_cat_sf"/>
</dbReference>
<dbReference type="Pfam" id="PF00589">
    <property type="entry name" value="Phage_integrase"/>
    <property type="match status" value="1"/>
</dbReference>
<evidence type="ECO:0000256" key="3">
    <source>
        <dbReference type="ARBA" id="ARBA00023125"/>
    </source>
</evidence>
<feature type="domain" description="Tyr recombinase" evidence="6">
    <location>
        <begin position="276"/>
        <end position="484"/>
    </location>
</feature>
<keyword evidence="9" id="KW-1185">Reference proteome</keyword>
<evidence type="ECO:0000313" key="9">
    <source>
        <dbReference type="Proteomes" id="UP000306602"/>
    </source>
</evidence>
<reference evidence="8 9" key="1">
    <citation type="submission" date="2019-04" db="EMBL/GenBank/DDBJ databases">
        <title>Shimia ponticola sp. nov., isolated from seawater.</title>
        <authorList>
            <person name="Kim Y.-O."/>
            <person name="Yoon J.-H."/>
        </authorList>
    </citation>
    <scope>NUCLEOTIDE SEQUENCE [LARGE SCALE GENOMIC DNA]</scope>
    <source>
        <strain evidence="8 9">MYP11</strain>
    </source>
</reference>
<evidence type="ECO:0000256" key="2">
    <source>
        <dbReference type="ARBA" id="ARBA00022908"/>
    </source>
</evidence>
<evidence type="ECO:0000259" key="7">
    <source>
        <dbReference type="PROSITE" id="PS51900"/>
    </source>
</evidence>
<dbReference type="InterPro" id="IPR050090">
    <property type="entry name" value="Tyrosine_recombinase_XerCD"/>
</dbReference>